<dbReference type="STRING" id="745531.A0A0C3S061"/>
<organism evidence="1 2">
    <name type="scientific">Phlebiopsis gigantea (strain 11061_1 CR5-6)</name>
    <name type="common">White-rot fungus</name>
    <name type="synonym">Peniophora gigantea</name>
    <dbReference type="NCBI Taxonomy" id="745531"/>
    <lineage>
        <taxon>Eukaryota</taxon>
        <taxon>Fungi</taxon>
        <taxon>Dikarya</taxon>
        <taxon>Basidiomycota</taxon>
        <taxon>Agaricomycotina</taxon>
        <taxon>Agaricomycetes</taxon>
        <taxon>Polyporales</taxon>
        <taxon>Phanerochaetaceae</taxon>
        <taxon>Phlebiopsis</taxon>
    </lineage>
</organism>
<gene>
    <name evidence="1" type="ORF">PHLGIDRAFT_112238</name>
</gene>
<dbReference type="InterPro" id="IPR009836">
    <property type="entry name" value="GRDP-like"/>
</dbReference>
<dbReference type="PANTHER" id="PTHR34365">
    <property type="entry name" value="ENOLASE (DUF1399)"/>
    <property type="match status" value="1"/>
</dbReference>
<dbReference type="HOGENOM" id="CLU_010103_1_0_1"/>
<dbReference type="Pfam" id="PF07173">
    <property type="entry name" value="GRDP-like"/>
    <property type="match status" value="1"/>
</dbReference>
<accession>A0A0C3S061</accession>
<sequence>MPADLPPAYSESATAPNDPIVYDAPTSWAVGAKTLARPLVRVGELKAHLALLRAFKALRTLVEDGQIAEWPDVVRLLDPSQRWIWFVGLAVDRFQRWIDVLGSASLGTTLEYELPPLDVVMIWHAYLLNPTWYAEDCLRMAPLNPLRGVRDHLLSALVRIGDVSSFDVSSERKKLWLRKTGLPYDPISAATLATTHAVSCPKCLQNMSVPYILLEGTGYLQSKFRTTCPACGFHVDRDGLATLKFVRDLVLDPRSERDKRRYGNGVYLAGSLRTLIHPCDEIFASALKIKLFVVVPPPEGNSATVDKDEWIKAIMKQVSYSMETVRKISAPAFSGSERRSARILSAYFDDRPFSVELVGATIRQGSFVDEMQSLSWNDPSRMEGDALLQHAIARYHAFLDLTASTLSSFFVPTLDIDLAWHTHLMKGEAYQADCSTHIGRFVDHEDKVDENRLAAALDD</sequence>
<dbReference type="PANTHER" id="PTHR34365:SF7">
    <property type="entry name" value="GLYCINE-RICH DOMAIN-CONTAINING PROTEIN 1"/>
    <property type="match status" value="1"/>
</dbReference>
<reference evidence="1 2" key="1">
    <citation type="journal article" date="2014" name="PLoS Genet.">
        <title>Analysis of the Phlebiopsis gigantea genome, transcriptome and secretome provides insight into its pioneer colonization strategies of wood.</title>
        <authorList>
            <person name="Hori C."/>
            <person name="Ishida T."/>
            <person name="Igarashi K."/>
            <person name="Samejima M."/>
            <person name="Suzuki H."/>
            <person name="Master E."/>
            <person name="Ferreira P."/>
            <person name="Ruiz-Duenas F.J."/>
            <person name="Held B."/>
            <person name="Canessa P."/>
            <person name="Larrondo L.F."/>
            <person name="Schmoll M."/>
            <person name="Druzhinina I.S."/>
            <person name="Kubicek C.P."/>
            <person name="Gaskell J.A."/>
            <person name="Kersten P."/>
            <person name="St John F."/>
            <person name="Glasner J."/>
            <person name="Sabat G."/>
            <person name="Splinter BonDurant S."/>
            <person name="Syed K."/>
            <person name="Yadav J."/>
            <person name="Mgbeahuruike A.C."/>
            <person name="Kovalchuk A."/>
            <person name="Asiegbu F.O."/>
            <person name="Lackner G."/>
            <person name="Hoffmeister D."/>
            <person name="Rencoret J."/>
            <person name="Gutierrez A."/>
            <person name="Sun H."/>
            <person name="Lindquist E."/>
            <person name="Barry K."/>
            <person name="Riley R."/>
            <person name="Grigoriev I.V."/>
            <person name="Henrissat B."/>
            <person name="Kues U."/>
            <person name="Berka R.M."/>
            <person name="Martinez A.T."/>
            <person name="Covert S.F."/>
            <person name="Blanchette R.A."/>
            <person name="Cullen D."/>
        </authorList>
    </citation>
    <scope>NUCLEOTIDE SEQUENCE [LARGE SCALE GENOMIC DNA]</scope>
    <source>
        <strain evidence="1 2">11061_1 CR5-6</strain>
    </source>
</reference>
<dbReference type="AlphaFoldDB" id="A0A0C3S061"/>
<keyword evidence="2" id="KW-1185">Reference proteome</keyword>
<proteinExistence type="predicted"/>
<dbReference type="EMBL" id="KN840688">
    <property type="protein sequence ID" value="KIP02262.1"/>
    <property type="molecule type" value="Genomic_DNA"/>
</dbReference>
<feature type="non-terminal residue" evidence="1">
    <location>
        <position position="459"/>
    </location>
</feature>
<evidence type="ECO:0000313" key="2">
    <source>
        <dbReference type="Proteomes" id="UP000053257"/>
    </source>
</evidence>
<dbReference type="Proteomes" id="UP000053257">
    <property type="component" value="Unassembled WGS sequence"/>
</dbReference>
<protein>
    <submittedName>
        <fullName evidence="1">Uncharacterized protein</fullName>
    </submittedName>
</protein>
<dbReference type="OrthoDB" id="2684236at2759"/>
<name>A0A0C3S061_PHLG1</name>
<evidence type="ECO:0000313" key="1">
    <source>
        <dbReference type="EMBL" id="KIP02262.1"/>
    </source>
</evidence>